<reference evidence="5" key="1">
    <citation type="submission" date="2016-10" db="EMBL/GenBank/DDBJ databases">
        <authorList>
            <person name="Varghese N."/>
            <person name="Submissions S."/>
        </authorList>
    </citation>
    <scope>NUCLEOTIDE SEQUENCE [LARGE SCALE GENOMIC DNA]</scope>
    <source>
        <strain evidence="5">SP</strain>
    </source>
</reference>
<evidence type="ECO:0000256" key="2">
    <source>
        <dbReference type="SAM" id="SignalP"/>
    </source>
</evidence>
<accession>A0A1H3PVM8</accession>
<dbReference type="Proteomes" id="UP000198935">
    <property type="component" value="Unassembled WGS sequence"/>
</dbReference>
<feature type="chain" id="PRO_5039617280" description="Antigen I/II N-terminal domain-containing protein" evidence="2">
    <location>
        <begin position="20"/>
        <end position="216"/>
    </location>
</feature>
<gene>
    <name evidence="4" type="ORF">SAMN05421736_105241</name>
</gene>
<proteinExistence type="predicted"/>
<feature type="region of interest" description="Disordered" evidence="1">
    <location>
        <begin position="23"/>
        <end position="64"/>
    </location>
</feature>
<dbReference type="EMBL" id="FNPI01000005">
    <property type="protein sequence ID" value="SDZ05344.1"/>
    <property type="molecule type" value="Genomic_DNA"/>
</dbReference>
<name>A0A1H3PVM8_9BACI</name>
<evidence type="ECO:0000313" key="4">
    <source>
        <dbReference type="EMBL" id="SDZ05344.1"/>
    </source>
</evidence>
<feature type="compositionally biased region" description="Acidic residues" evidence="1">
    <location>
        <begin position="24"/>
        <end position="55"/>
    </location>
</feature>
<dbReference type="PROSITE" id="PS51257">
    <property type="entry name" value="PROKAR_LIPOPROTEIN"/>
    <property type="match status" value="1"/>
</dbReference>
<dbReference type="Pfam" id="PF18652">
    <property type="entry name" value="Adhesin_P1_N"/>
    <property type="match status" value="1"/>
</dbReference>
<evidence type="ECO:0000259" key="3">
    <source>
        <dbReference type="Pfam" id="PF18652"/>
    </source>
</evidence>
<organism evidence="4 5">
    <name type="scientific">Evansella caseinilytica</name>
    <dbReference type="NCBI Taxonomy" id="1503961"/>
    <lineage>
        <taxon>Bacteria</taxon>
        <taxon>Bacillati</taxon>
        <taxon>Bacillota</taxon>
        <taxon>Bacilli</taxon>
        <taxon>Bacillales</taxon>
        <taxon>Bacillaceae</taxon>
        <taxon>Evansella</taxon>
    </lineage>
</organism>
<feature type="signal peptide" evidence="2">
    <location>
        <begin position="1"/>
        <end position="19"/>
    </location>
</feature>
<evidence type="ECO:0000256" key="1">
    <source>
        <dbReference type="SAM" id="MobiDB-lite"/>
    </source>
</evidence>
<feature type="domain" description="Antigen I/II N-terminal" evidence="3">
    <location>
        <begin position="62"/>
        <end position="146"/>
    </location>
</feature>
<dbReference type="AlphaFoldDB" id="A0A1H3PVM8"/>
<protein>
    <recommendedName>
        <fullName evidence="3">Antigen I/II N-terminal domain-containing protein</fullName>
    </recommendedName>
</protein>
<dbReference type="OrthoDB" id="1849839at2"/>
<evidence type="ECO:0000313" key="5">
    <source>
        <dbReference type="Proteomes" id="UP000198935"/>
    </source>
</evidence>
<dbReference type="InterPro" id="IPR041324">
    <property type="entry name" value="AgI/II_N"/>
</dbReference>
<keyword evidence="2" id="KW-0732">Signal</keyword>
<sequence>MKKLLTLLMVGLLVSFLAACGDKADDEQPEEKPDEGETAGDDESADDEQSEEAGDESISVDKGQETVEITLPASLVEGQDIDETIADAKESGVEDVIQNEDGSLTYKMSSATYQEMLDELVDSMNEAIEEIKNSEDFVSIKDVTANSSFSEFTMVVDQEAFENSFDAFAALGLGITGMYYQVFEGVAQDDIKVTINLENEETGDIFDTVVYPDDLE</sequence>
<keyword evidence="5" id="KW-1185">Reference proteome</keyword>